<reference evidence="3" key="1">
    <citation type="journal article" date="2021" name="BMC Genomics">
        <title>Chromosome-level genome assembly and manually-curated proteome of model necrotroph Parastagonospora nodorum Sn15 reveals a genome-wide trove of candidate effector homologs, and redundancy of virulence-related functions within an accessory chromosome.</title>
        <authorList>
            <person name="Bertazzoni S."/>
            <person name="Jones D.A.B."/>
            <person name="Phan H.T."/>
            <person name="Tan K.-C."/>
            <person name="Hane J.K."/>
        </authorList>
    </citation>
    <scope>NUCLEOTIDE SEQUENCE [LARGE SCALE GENOMIC DNA]</scope>
    <source>
        <strain evidence="3">SN15 / ATCC MYA-4574 / FGSC 10173)</strain>
    </source>
</reference>
<dbReference type="Pfam" id="PF06985">
    <property type="entry name" value="HET"/>
    <property type="match status" value="1"/>
</dbReference>
<proteinExistence type="predicted"/>
<dbReference type="PANTHER" id="PTHR24148">
    <property type="entry name" value="ANKYRIN REPEAT DOMAIN-CONTAINING PROTEIN 39 HOMOLOG-RELATED"/>
    <property type="match status" value="1"/>
</dbReference>
<dbReference type="VEuPathDB" id="FungiDB:JI435_442420"/>
<feature type="domain" description="Heterokaryon incompatibility" evidence="1">
    <location>
        <begin position="97"/>
        <end position="227"/>
    </location>
</feature>
<dbReference type="PANTHER" id="PTHR24148:SF73">
    <property type="entry name" value="HET DOMAIN PROTEIN (AFU_ORTHOLOGUE AFUA_8G01020)"/>
    <property type="match status" value="1"/>
</dbReference>
<dbReference type="Proteomes" id="UP000663193">
    <property type="component" value="Chromosome 16"/>
</dbReference>
<gene>
    <name evidence="2" type="ORF">JI435_442420</name>
</gene>
<dbReference type="OrthoDB" id="2157530at2759"/>
<evidence type="ECO:0000313" key="3">
    <source>
        <dbReference type="Proteomes" id="UP000663193"/>
    </source>
</evidence>
<dbReference type="InterPro" id="IPR052895">
    <property type="entry name" value="HetReg/Transcr_Mod"/>
</dbReference>
<protein>
    <recommendedName>
        <fullName evidence="1">Heterokaryon incompatibility domain-containing protein</fullName>
    </recommendedName>
</protein>
<evidence type="ECO:0000313" key="2">
    <source>
        <dbReference type="EMBL" id="QRD03814.1"/>
    </source>
</evidence>
<dbReference type="AlphaFoldDB" id="A0A7U2I6R9"/>
<dbReference type="EMBL" id="CP069038">
    <property type="protein sequence ID" value="QRD03814.1"/>
    <property type="molecule type" value="Genomic_DNA"/>
</dbReference>
<evidence type="ECO:0000259" key="1">
    <source>
        <dbReference type="Pfam" id="PF06985"/>
    </source>
</evidence>
<dbReference type="InterPro" id="IPR010730">
    <property type="entry name" value="HET"/>
</dbReference>
<accession>A0A7U2I6R9</accession>
<keyword evidence="3" id="KW-1185">Reference proteome</keyword>
<name>A0A7U2I6R9_PHANO</name>
<sequence>MDLESCLHKDVRQFDNMRCCMACGESLHLWQVAPRPQNTEKFSDPELCNASSRLSHAYNDLRLTTGTSIRLILLQPGDFQDPLSCIIATVDPYRENYDAISYTWATESGHDRKTGRIHCPDGAIAITENCEAALRTLRLPIAPRQLWVDAICINQSNVDERNHQVELMEQIYRLASTVHICIQDTTHSYTECIAWLNGQGDYSTEIVTQAAELFRRRYFTRVWIIQEITLAKQVTLHVNRESVLLSDLTLRRAISISLEFDLQSGVPLILRSIQNPSGNIAKSIFRCLRLSLVASSADIRDKVYGIVSLLKPDIRGLIPVDYDMDHTTVFGNVIMACIAEQRDLRILQLASLSTQVNNAADACCFGMQELKNYVSNPLGPSTCCWTRRIKLQQFGLKFQSCCRWVPKVMVVTKFSALRPRYFSYDARSKVWKMSRKPLKPSRARNTPIPMMFLQYSRVQKISKMPPAQQILPRLHVRGHLIDISHGSSSDTTTSTSETVQQRFEDLALARHPWLAGIFREEKLPCIDGIDGSKSSNLITTNEQDLRSFLSYARCCNKPGPAIMFQSYYSVGFSDVRHPAGDHIFAIDSIPELLMLRQVEPNVFRVVGTCYLWAAVELDYWKPGSRKGRWPDRPYDLGNKQTRMIEIY</sequence>
<organism evidence="2 3">
    <name type="scientific">Phaeosphaeria nodorum (strain SN15 / ATCC MYA-4574 / FGSC 10173)</name>
    <name type="common">Glume blotch fungus</name>
    <name type="synonym">Parastagonospora nodorum</name>
    <dbReference type="NCBI Taxonomy" id="321614"/>
    <lineage>
        <taxon>Eukaryota</taxon>
        <taxon>Fungi</taxon>
        <taxon>Dikarya</taxon>
        <taxon>Ascomycota</taxon>
        <taxon>Pezizomycotina</taxon>
        <taxon>Dothideomycetes</taxon>
        <taxon>Pleosporomycetidae</taxon>
        <taxon>Pleosporales</taxon>
        <taxon>Pleosporineae</taxon>
        <taxon>Phaeosphaeriaceae</taxon>
        <taxon>Parastagonospora</taxon>
    </lineage>
</organism>